<feature type="non-terminal residue" evidence="2">
    <location>
        <position position="1"/>
    </location>
</feature>
<gene>
    <name evidence="2" type="ORF">TSPGSL018_7544</name>
</gene>
<evidence type="ECO:0000313" key="2">
    <source>
        <dbReference type="EMBL" id="JAC81601.1"/>
    </source>
</evidence>
<feature type="non-terminal residue" evidence="2">
    <location>
        <position position="86"/>
    </location>
</feature>
<evidence type="ECO:0000256" key="1">
    <source>
        <dbReference type="SAM" id="MobiDB-lite"/>
    </source>
</evidence>
<reference evidence="2" key="1">
    <citation type="submission" date="2014-05" db="EMBL/GenBank/DDBJ databases">
        <title>The transcriptome of the halophilic microalga Tetraselmis sp. GSL018 isolated from the Great Salt Lake, Utah.</title>
        <authorList>
            <person name="Jinkerson R.E."/>
            <person name="D'Adamo S."/>
            <person name="Posewitz M.C."/>
        </authorList>
    </citation>
    <scope>NUCLEOTIDE SEQUENCE</scope>
    <source>
        <strain evidence="2">GSL018</strain>
    </source>
</reference>
<dbReference type="AlphaFoldDB" id="A0A061SFW0"/>
<feature type="region of interest" description="Disordered" evidence="1">
    <location>
        <begin position="19"/>
        <end position="41"/>
    </location>
</feature>
<name>A0A061SFW0_9CHLO</name>
<organism evidence="2">
    <name type="scientific">Tetraselmis sp. GSL018</name>
    <dbReference type="NCBI Taxonomy" id="582737"/>
    <lineage>
        <taxon>Eukaryota</taxon>
        <taxon>Viridiplantae</taxon>
        <taxon>Chlorophyta</taxon>
        <taxon>core chlorophytes</taxon>
        <taxon>Chlorodendrophyceae</taxon>
        <taxon>Chlorodendrales</taxon>
        <taxon>Chlorodendraceae</taxon>
        <taxon>Tetraselmis</taxon>
    </lineage>
</organism>
<protein>
    <submittedName>
        <fullName evidence="2">Uncharacterized protein</fullName>
    </submittedName>
</protein>
<dbReference type="EMBL" id="GBEZ01003545">
    <property type="protein sequence ID" value="JAC81601.1"/>
    <property type="molecule type" value="Transcribed_RNA"/>
</dbReference>
<sequence>LSHIPRILPAFAGERARRIAGEGSDSADGSEDRCYASGGAKALDPHSLLQHRPALANTLSRVSEVRLAGTMAPPPVSAQAISSVHP</sequence>
<accession>A0A061SFW0</accession>
<proteinExistence type="predicted"/>